<dbReference type="Gene3D" id="2.60.40.1880">
    <property type="entry name" value="Invasion associated locus B (IalB) protein"/>
    <property type="match status" value="1"/>
</dbReference>
<evidence type="ECO:0000313" key="3">
    <source>
        <dbReference type="EMBL" id="MBR0794788.1"/>
    </source>
</evidence>
<keyword evidence="2" id="KW-0732">Signal</keyword>
<dbReference type="Proteomes" id="UP001315278">
    <property type="component" value="Unassembled WGS sequence"/>
</dbReference>
<dbReference type="Pfam" id="PF06776">
    <property type="entry name" value="IalB"/>
    <property type="match status" value="1"/>
</dbReference>
<proteinExistence type="predicted"/>
<feature type="region of interest" description="Disordered" evidence="1">
    <location>
        <begin position="157"/>
        <end position="190"/>
    </location>
</feature>
<evidence type="ECO:0000256" key="2">
    <source>
        <dbReference type="SAM" id="SignalP"/>
    </source>
</evidence>
<accession>A0ABS5FDC3</accession>
<evidence type="ECO:0000313" key="4">
    <source>
        <dbReference type="Proteomes" id="UP001315278"/>
    </source>
</evidence>
<evidence type="ECO:0000256" key="1">
    <source>
        <dbReference type="SAM" id="MobiDB-lite"/>
    </source>
</evidence>
<organism evidence="3 4">
    <name type="scientific">Bradyrhizobium jicamae</name>
    <dbReference type="NCBI Taxonomy" id="280332"/>
    <lineage>
        <taxon>Bacteria</taxon>
        <taxon>Pseudomonadati</taxon>
        <taxon>Pseudomonadota</taxon>
        <taxon>Alphaproteobacteria</taxon>
        <taxon>Hyphomicrobiales</taxon>
        <taxon>Nitrobacteraceae</taxon>
        <taxon>Bradyrhizobium</taxon>
    </lineage>
</organism>
<dbReference type="RefSeq" id="WP_212491869.1">
    <property type="nucleotide sequence ID" value="NZ_JAFCJH010000003.1"/>
</dbReference>
<dbReference type="EMBL" id="JAFCJH010000003">
    <property type="protein sequence ID" value="MBR0794788.1"/>
    <property type="molecule type" value="Genomic_DNA"/>
</dbReference>
<reference evidence="4" key="1">
    <citation type="journal article" date="2021" name="ISME J.">
        <title>Evolutionary origin and ecological implication of a unique nif island in free-living Bradyrhizobium lineages.</title>
        <authorList>
            <person name="Tao J."/>
        </authorList>
    </citation>
    <scope>NUCLEOTIDE SEQUENCE [LARGE SCALE GENOMIC DNA]</scope>
    <source>
        <strain evidence="4">SZCCT0434</strain>
    </source>
</reference>
<sequence>MIRRLLIISLSLLAADAAAVRAEDARAAQLTYDPWTKLCFPRTDGNSDCFVSAAARGACHRSGGGVSVWIRDERQLHLVTNFATRRPLDGGISVRIDQDAPIEIAHADCFGLGCRGTLPIDEAFIERLKQSRTIAIEATDTVHQKLSLSFPLAGFATAYDGPPGSPPRAREDIAGEKPAEQQAKAPECRD</sequence>
<protein>
    <submittedName>
        <fullName evidence="3">Invasion associated locus B family protein</fullName>
    </submittedName>
</protein>
<dbReference type="InterPro" id="IPR038696">
    <property type="entry name" value="IalB_sf"/>
</dbReference>
<feature type="compositionally biased region" description="Basic and acidic residues" evidence="1">
    <location>
        <begin position="168"/>
        <end position="179"/>
    </location>
</feature>
<feature type="signal peptide" evidence="2">
    <location>
        <begin position="1"/>
        <end position="22"/>
    </location>
</feature>
<comment type="caution">
    <text evidence="3">The sequence shown here is derived from an EMBL/GenBank/DDBJ whole genome shotgun (WGS) entry which is preliminary data.</text>
</comment>
<keyword evidence="4" id="KW-1185">Reference proteome</keyword>
<dbReference type="InterPro" id="IPR010642">
    <property type="entry name" value="Invasion_prot_B"/>
</dbReference>
<gene>
    <name evidence="3" type="ORF">JQ615_05195</name>
</gene>
<feature type="chain" id="PRO_5046425547" evidence="2">
    <location>
        <begin position="23"/>
        <end position="190"/>
    </location>
</feature>
<name>A0ABS5FDC3_9BRAD</name>